<dbReference type="InterPro" id="IPR014851">
    <property type="entry name" value="BCS1_N"/>
</dbReference>
<evidence type="ECO:0000256" key="5">
    <source>
        <dbReference type="ARBA" id="ARBA00022792"/>
    </source>
</evidence>
<dbReference type="Pfam" id="PF00004">
    <property type="entry name" value="AAA"/>
    <property type="match status" value="1"/>
</dbReference>
<evidence type="ECO:0000256" key="12">
    <source>
        <dbReference type="RuleBase" id="RU003651"/>
    </source>
</evidence>
<protein>
    <submittedName>
        <fullName evidence="17">P-loop containing nucleoside triphosphate hydrolase protein</fullName>
    </submittedName>
</protein>
<keyword evidence="6 17" id="KW-0378">Hydrolase</keyword>
<feature type="compositionally biased region" description="Low complexity" evidence="13">
    <location>
        <begin position="442"/>
        <end position="456"/>
    </location>
</feature>
<dbReference type="GO" id="GO:0016887">
    <property type="term" value="F:ATP hydrolysis activity"/>
    <property type="evidence" value="ECO:0007669"/>
    <property type="project" value="InterPro"/>
</dbReference>
<dbReference type="InterPro" id="IPR003959">
    <property type="entry name" value="ATPase_AAA_core"/>
</dbReference>
<feature type="region of interest" description="Disordered" evidence="13">
    <location>
        <begin position="437"/>
        <end position="467"/>
    </location>
</feature>
<dbReference type="InterPro" id="IPR003960">
    <property type="entry name" value="ATPase_AAA_CS"/>
</dbReference>
<dbReference type="OrthoDB" id="10251412at2759"/>
<keyword evidence="7 12" id="KW-0067">ATP-binding</keyword>
<keyword evidence="5" id="KW-0999">Mitochondrion inner membrane</keyword>
<dbReference type="Gene3D" id="3.40.50.300">
    <property type="entry name" value="P-loop containing nucleotide triphosphate hydrolases"/>
    <property type="match status" value="1"/>
</dbReference>
<dbReference type="GO" id="GO:0005524">
    <property type="term" value="F:ATP binding"/>
    <property type="evidence" value="ECO:0007669"/>
    <property type="project" value="UniProtKB-KW"/>
</dbReference>
<dbReference type="SUPFAM" id="SSF52540">
    <property type="entry name" value="P-loop containing nucleoside triphosphate hydrolases"/>
    <property type="match status" value="1"/>
</dbReference>
<sequence length="547" mass="61493">MLESIFPGYTIIVRVLYKILGFDVGLLASAFVMLYMVVWISSLAYAKTSELVSTHLTASIQISNNDDLYRYVLNWVEEQQMTKDARHLKAVTLPASGYDQEPDSDDDSAIDESGNFTYDQWQRSKPPMFWPNFGTSLVWWAGHPCLSRPFRFTRSRTERTIKDEMSREETLDITCFGRSTEPIKELLSFIQEWTSQKGQGRTVIRRTQTTYDTYWGPPIVRPTRPLSTVALDQQRKADLIKDIMEYLHPKNARWYATRGVPYRRGYLLHGSPGTGKSSLSFALAGFFGMPIYCISLAEPKLTESALDNLFSKLPTRSIVLLEDIDAAGLKREDEPMSESGLNTMSEPNTTSKVTGASPIPAASGPKSNISLSGLLNVIDGVAAQEGRILIMTTNCPSKLDDALLRPGRTDVKVEFTLATKEQIRSIFYRMYSTKLEKGQPAKTSGTTTKQTPTKTKSVQNPPSTTNREDADFLKLLAEKPVLHTVEDEQLNAMKDEFAERLPEGKFSPAEIQGFLLSRQKEPFRALAEVAAWRDQMLAAKEKNSKIF</sequence>
<dbReference type="Pfam" id="PF08740">
    <property type="entry name" value="BCS1_N"/>
    <property type="match status" value="1"/>
</dbReference>
<dbReference type="Proteomes" id="UP000799324">
    <property type="component" value="Unassembled WGS sequence"/>
</dbReference>
<evidence type="ECO:0000256" key="2">
    <source>
        <dbReference type="ARBA" id="ARBA00007448"/>
    </source>
</evidence>
<keyword evidence="8 14" id="KW-1133">Transmembrane helix</keyword>
<dbReference type="InterPro" id="IPR050747">
    <property type="entry name" value="Mitochondrial_chaperone_BCS1"/>
</dbReference>
<comment type="catalytic activity">
    <reaction evidence="11">
        <text>ATP + H2O = ADP + phosphate + H(+)</text>
        <dbReference type="Rhea" id="RHEA:13065"/>
        <dbReference type="ChEBI" id="CHEBI:15377"/>
        <dbReference type="ChEBI" id="CHEBI:15378"/>
        <dbReference type="ChEBI" id="CHEBI:30616"/>
        <dbReference type="ChEBI" id="CHEBI:43474"/>
        <dbReference type="ChEBI" id="CHEBI:456216"/>
    </reaction>
    <physiologicalReaction direction="left-to-right" evidence="11">
        <dbReference type="Rhea" id="RHEA:13066"/>
    </physiologicalReaction>
</comment>
<keyword evidence="10 14" id="KW-0472">Membrane</keyword>
<dbReference type="PANTHER" id="PTHR23070">
    <property type="entry name" value="BCS1 AAA-TYPE ATPASE"/>
    <property type="match status" value="1"/>
</dbReference>
<gene>
    <name evidence="17" type="ORF">K491DRAFT_614912</name>
</gene>
<dbReference type="SMART" id="SM01024">
    <property type="entry name" value="BCS1_N"/>
    <property type="match status" value="1"/>
</dbReference>
<accession>A0A6A6SHI6</accession>
<proteinExistence type="inferred from homology"/>
<dbReference type="Pfam" id="PF25426">
    <property type="entry name" value="AAA_lid_BCS1"/>
    <property type="match status" value="1"/>
</dbReference>
<evidence type="ECO:0000256" key="9">
    <source>
        <dbReference type="ARBA" id="ARBA00023128"/>
    </source>
</evidence>
<name>A0A6A6SHI6_9PLEO</name>
<evidence type="ECO:0000256" key="10">
    <source>
        <dbReference type="ARBA" id="ARBA00023136"/>
    </source>
</evidence>
<evidence type="ECO:0000256" key="11">
    <source>
        <dbReference type="ARBA" id="ARBA00048778"/>
    </source>
</evidence>
<evidence type="ECO:0000256" key="3">
    <source>
        <dbReference type="ARBA" id="ARBA00022692"/>
    </source>
</evidence>
<evidence type="ECO:0000256" key="8">
    <source>
        <dbReference type="ARBA" id="ARBA00022989"/>
    </source>
</evidence>
<dbReference type="InterPro" id="IPR057495">
    <property type="entry name" value="AAA_lid_BCS1"/>
</dbReference>
<dbReference type="SMART" id="SM00382">
    <property type="entry name" value="AAA"/>
    <property type="match status" value="1"/>
</dbReference>
<feature type="compositionally biased region" description="Polar residues" evidence="13">
    <location>
        <begin position="339"/>
        <end position="354"/>
    </location>
</feature>
<keyword evidence="3 14" id="KW-0812">Transmembrane</keyword>
<organism evidence="17 18">
    <name type="scientific">Lophiostoma macrostomum CBS 122681</name>
    <dbReference type="NCBI Taxonomy" id="1314788"/>
    <lineage>
        <taxon>Eukaryota</taxon>
        <taxon>Fungi</taxon>
        <taxon>Dikarya</taxon>
        <taxon>Ascomycota</taxon>
        <taxon>Pezizomycotina</taxon>
        <taxon>Dothideomycetes</taxon>
        <taxon>Pleosporomycetidae</taxon>
        <taxon>Pleosporales</taxon>
        <taxon>Lophiostomataceae</taxon>
        <taxon>Lophiostoma</taxon>
    </lineage>
</organism>
<evidence type="ECO:0000313" key="18">
    <source>
        <dbReference type="Proteomes" id="UP000799324"/>
    </source>
</evidence>
<dbReference type="InterPro" id="IPR003593">
    <property type="entry name" value="AAA+_ATPase"/>
</dbReference>
<keyword evidence="4 12" id="KW-0547">Nucleotide-binding</keyword>
<dbReference type="AlphaFoldDB" id="A0A6A6SHI6"/>
<evidence type="ECO:0000256" key="14">
    <source>
        <dbReference type="SAM" id="Phobius"/>
    </source>
</evidence>
<evidence type="ECO:0000256" key="4">
    <source>
        <dbReference type="ARBA" id="ARBA00022741"/>
    </source>
</evidence>
<evidence type="ECO:0000256" key="7">
    <source>
        <dbReference type="ARBA" id="ARBA00022840"/>
    </source>
</evidence>
<evidence type="ECO:0000259" key="16">
    <source>
        <dbReference type="SMART" id="SM01024"/>
    </source>
</evidence>
<feature type="domain" description="BCS1 N-terminal" evidence="16">
    <location>
        <begin position="35"/>
        <end position="229"/>
    </location>
</feature>
<evidence type="ECO:0000313" key="17">
    <source>
        <dbReference type="EMBL" id="KAF2647236.1"/>
    </source>
</evidence>
<feature type="region of interest" description="Disordered" evidence="13">
    <location>
        <begin position="331"/>
        <end position="362"/>
    </location>
</feature>
<dbReference type="PROSITE" id="PS00674">
    <property type="entry name" value="AAA"/>
    <property type="match status" value="1"/>
</dbReference>
<keyword evidence="18" id="KW-1185">Reference proteome</keyword>
<comment type="subcellular location">
    <subcellularLocation>
        <location evidence="1">Mitochondrion inner membrane</location>
        <topology evidence="1">Single-pass membrane protein</topology>
    </subcellularLocation>
</comment>
<dbReference type="GO" id="GO:0005743">
    <property type="term" value="C:mitochondrial inner membrane"/>
    <property type="evidence" value="ECO:0007669"/>
    <property type="project" value="UniProtKB-SubCell"/>
</dbReference>
<dbReference type="InterPro" id="IPR027417">
    <property type="entry name" value="P-loop_NTPase"/>
</dbReference>
<reference evidence="17" key="1">
    <citation type="journal article" date="2020" name="Stud. Mycol.">
        <title>101 Dothideomycetes genomes: a test case for predicting lifestyles and emergence of pathogens.</title>
        <authorList>
            <person name="Haridas S."/>
            <person name="Albert R."/>
            <person name="Binder M."/>
            <person name="Bloem J."/>
            <person name="Labutti K."/>
            <person name="Salamov A."/>
            <person name="Andreopoulos B."/>
            <person name="Baker S."/>
            <person name="Barry K."/>
            <person name="Bills G."/>
            <person name="Bluhm B."/>
            <person name="Cannon C."/>
            <person name="Castanera R."/>
            <person name="Culley D."/>
            <person name="Daum C."/>
            <person name="Ezra D."/>
            <person name="Gonzalez J."/>
            <person name="Henrissat B."/>
            <person name="Kuo A."/>
            <person name="Liang C."/>
            <person name="Lipzen A."/>
            <person name="Lutzoni F."/>
            <person name="Magnuson J."/>
            <person name="Mondo S."/>
            <person name="Nolan M."/>
            <person name="Ohm R."/>
            <person name="Pangilinan J."/>
            <person name="Park H.-J."/>
            <person name="Ramirez L."/>
            <person name="Alfaro M."/>
            <person name="Sun H."/>
            <person name="Tritt A."/>
            <person name="Yoshinaga Y."/>
            <person name="Zwiers L.-H."/>
            <person name="Turgeon B."/>
            <person name="Goodwin S."/>
            <person name="Spatafora J."/>
            <person name="Crous P."/>
            <person name="Grigoriev I."/>
        </authorList>
    </citation>
    <scope>NUCLEOTIDE SEQUENCE</scope>
    <source>
        <strain evidence="17">CBS 122681</strain>
    </source>
</reference>
<comment type="similarity">
    <text evidence="2">Belongs to the AAA ATPase family. BCS1 subfamily.</text>
</comment>
<feature type="transmembrane region" description="Helical" evidence="14">
    <location>
        <begin position="20"/>
        <end position="46"/>
    </location>
</feature>
<keyword evidence="9" id="KW-0496">Mitochondrion</keyword>
<dbReference type="EMBL" id="MU004652">
    <property type="protein sequence ID" value="KAF2647236.1"/>
    <property type="molecule type" value="Genomic_DNA"/>
</dbReference>
<evidence type="ECO:0000256" key="13">
    <source>
        <dbReference type="SAM" id="MobiDB-lite"/>
    </source>
</evidence>
<evidence type="ECO:0000259" key="15">
    <source>
        <dbReference type="SMART" id="SM00382"/>
    </source>
</evidence>
<feature type="domain" description="AAA+ ATPase" evidence="15">
    <location>
        <begin position="262"/>
        <end position="419"/>
    </location>
</feature>
<evidence type="ECO:0000256" key="1">
    <source>
        <dbReference type="ARBA" id="ARBA00004434"/>
    </source>
</evidence>
<evidence type="ECO:0000256" key="6">
    <source>
        <dbReference type="ARBA" id="ARBA00022801"/>
    </source>
</evidence>